<dbReference type="HOGENOM" id="CLU_000445_30_3_9"/>
<keyword evidence="6" id="KW-0804">Transcription</keyword>
<dbReference type="PANTHER" id="PTHR48111:SF2">
    <property type="entry name" value="RESPONSE REGULATOR SAER"/>
    <property type="match status" value="1"/>
</dbReference>
<dbReference type="InterPro" id="IPR039420">
    <property type="entry name" value="WalR-like"/>
</dbReference>
<dbReference type="RefSeq" id="WP_016176143.1">
    <property type="nucleotide sequence ID" value="NZ_KE136391.1"/>
</dbReference>
<dbReference type="PANTHER" id="PTHR48111">
    <property type="entry name" value="REGULATOR OF RPOS"/>
    <property type="match status" value="1"/>
</dbReference>
<feature type="domain" description="Response regulatory" evidence="9">
    <location>
        <begin position="3"/>
        <end position="116"/>
    </location>
</feature>
<protein>
    <recommendedName>
        <fullName evidence="13">DNA-binding response regulator</fullName>
    </recommendedName>
</protein>
<keyword evidence="3" id="KW-0805">Transcription regulation</keyword>
<keyword evidence="4 8" id="KW-0238">DNA-binding</keyword>
<dbReference type="GO" id="GO:0000976">
    <property type="term" value="F:transcription cis-regulatory region binding"/>
    <property type="evidence" value="ECO:0007669"/>
    <property type="project" value="TreeGrafter"/>
</dbReference>
<dbReference type="InterPro" id="IPR011006">
    <property type="entry name" value="CheY-like_superfamily"/>
</dbReference>
<dbReference type="GO" id="GO:0005829">
    <property type="term" value="C:cytosol"/>
    <property type="evidence" value="ECO:0007669"/>
    <property type="project" value="TreeGrafter"/>
</dbReference>
<feature type="DNA-binding region" description="OmpR/PhoB-type" evidence="8">
    <location>
        <begin position="125"/>
        <end position="221"/>
    </location>
</feature>
<feature type="domain" description="OmpR/PhoB-type" evidence="10">
    <location>
        <begin position="125"/>
        <end position="221"/>
    </location>
</feature>
<dbReference type="Pfam" id="PF00486">
    <property type="entry name" value="Trans_reg_C"/>
    <property type="match status" value="1"/>
</dbReference>
<dbReference type="InterPro" id="IPR001789">
    <property type="entry name" value="Sig_transdc_resp-reg_receiver"/>
</dbReference>
<dbReference type="PROSITE" id="PS50110">
    <property type="entry name" value="RESPONSE_REGULATORY"/>
    <property type="match status" value="1"/>
</dbReference>
<dbReference type="Pfam" id="PF00072">
    <property type="entry name" value="Response_reg"/>
    <property type="match status" value="1"/>
</dbReference>
<dbReference type="GO" id="GO:0032993">
    <property type="term" value="C:protein-DNA complex"/>
    <property type="evidence" value="ECO:0007669"/>
    <property type="project" value="TreeGrafter"/>
</dbReference>
<dbReference type="EMBL" id="AHYT01000012">
    <property type="protein sequence ID" value="EOT25920.1"/>
    <property type="molecule type" value="Genomic_DNA"/>
</dbReference>
<proteinExistence type="predicted"/>
<dbReference type="Proteomes" id="UP000014136">
    <property type="component" value="Unassembled WGS sequence"/>
</dbReference>
<evidence type="ECO:0000256" key="1">
    <source>
        <dbReference type="ARBA" id="ARBA00022553"/>
    </source>
</evidence>
<name>S0JBI5_9ENTE</name>
<dbReference type="CDD" id="cd00383">
    <property type="entry name" value="trans_reg_C"/>
    <property type="match status" value="1"/>
</dbReference>
<evidence type="ECO:0000256" key="3">
    <source>
        <dbReference type="ARBA" id="ARBA00023015"/>
    </source>
</evidence>
<reference evidence="11 12" key="1">
    <citation type="submission" date="2013-03" db="EMBL/GenBank/DDBJ databases">
        <title>The Genome Sequence of Enterococcus saccharolyticus ATCC_43076 (Illumina only assembly).</title>
        <authorList>
            <consortium name="The Broad Institute Genomics Platform"/>
            <consortium name="The Broad Institute Genome Sequencing Center for Infectious Disease"/>
            <person name="Earl A."/>
            <person name="Russ C."/>
            <person name="Gilmore M."/>
            <person name="Surin D."/>
            <person name="Walker B."/>
            <person name="Young S."/>
            <person name="Zeng Q."/>
            <person name="Gargeya S."/>
            <person name="Fitzgerald M."/>
            <person name="Haas B."/>
            <person name="Abouelleil A."/>
            <person name="Allen A.W."/>
            <person name="Alvarado L."/>
            <person name="Arachchi H.M."/>
            <person name="Berlin A.M."/>
            <person name="Chapman S.B."/>
            <person name="Gainer-Dewar J."/>
            <person name="Goldberg J."/>
            <person name="Griggs A."/>
            <person name="Gujja S."/>
            <person name="Hansen M."/>
            <person name="Howarth C."/>
            <person name="Imamovic A."/>
            <person name="Ireland A."/>
            <person name="Larimer J."/>
            <person name="McCowan C."/>
            <person name="Murphy C."/>
            <person name="Pearson M."/>
            <person name="Poon T.W."/>
            <person name="Priest M."/>
            <person name="Roberts A."/>
            <person name="Saif S."/>
            <person name="Shea T."/>
            <person name="Sisk P."/>
            <person name="Sykes S."/>
            <person name="Wortman J."/>
            <person name="Nusbaum C."/>
            <person name="Birren B."/>
        </authorList>
    </citation>
    <scope>NUCLEOTIDE SEQUENCE [LARGE SCALE GENOMIC DNA]</scope>
    <source>
        <strain evidence="11 12">ATCC 43076</strain>
    </source>
</reference>
<dbReference type="SMART" id="SM00862">
    <property type="entry name" value="Trans_reg_C"/>
    <property type="match status" value="1"/>
</dbReference>
<feature type="modified residue" description="4-aspartylphosphate" evidence="7">
    <location>
        <position position="52"/>
    </location>
</feature>
<keyword evidence="5" id="KW-0010">Activator</keyword>
<evidence type="ECO:0000256" key="4">
    <source>
        <dbReference type="ARBA" id="ARBA00023125"/>
    </source>
</evidence>
<dbReference type="Gene3D" id="1.10.10.10">
    <property type="entry name" value="Winged helix-like DNA-binding domain superfamily/Winged helix DNA-binding domain"/>
    <property type="match status" value="1"/>
</dbReference>
<dbReference type="OrthoDB" id="1655504at2"/>
<evidence type="ECO:0000259" key="9">
    <source>
        <dbReference type="PROSITE" id="PS50110"/>
    </source>
</evidence>
<evidence type="ECO:0000256" key="2">
    <source>
        <dbReference type="ARBA" id="ARBA00023012"/>
    </source>
</evidence>
<dbReference type="SUPFAM" id="SSF52172">
    <property type="entry name" value="CheY-like"/>
    <property type="match status" value="1"/>
</dbReference>
<gene>
    <name evidence="11" type="ORF">OMQ_02390</name>
</gene>
<dbReference type="GO" id="GO:0006355">
    <property type="term" value="P:regulation of DNA-templated transcription"/>
    <property type="evidence" value="ECO:0007669"/>
    <property type="project" value="InterPro"/>
</dbReference>
<evidence type="ECO:0000313" key="12">
    <source>
        <dbReference type="Proteomes" id="UP000014136"/>
    </source>
</evidence>
<dbReference type="STRING" id="41997.RV16_GL000064"/>
<evidence type="ECO:0000256" key="7">
    <source>
        <dbReference type="PROSITE-ProRule" id="PRU00169"/>
    </source>
</evidence>
<evidence type="ECO:0000256" key="5">
    <source>
        <dbReference type="ARBA" id="ARBA00023159"/>
    </source>
</evidence>
<evidence type="ECO:0008006" key="13">
    <source>
        <dbReference type="Google" id="ProtNLM"/>
    </source>
</evidence>
<dbReference type="InterPro" id="IPR001867">
    <property type="entry name" value="OmpR/PhoB-type_DNA-bd"/>
</dbReference>
<evidence type="ECO:0000259" key="10">
    <source>
        <dbReference type="PROSITE" id="PS51755"/>
    </source>
</evidence>
<evidence type="ECO:0000256" key="8">
    <source>
        <dbReference type="PROSITE-ProRule" id="PRU01091"/>
    </source>
</evidence>
<sequence length="221" mass="25524">MTKILVVEDDPAIQEMLKECLEKANYQILAAFSGTEGQLLLQQTAVDLILLDLMLPGMTGEALLRNIRQLSFVPVIVISAKKDVQERVQLLQNGADDYLIKPFDLAELLARIQIQLRHQRHTQNTQKIVYQDIELDLETHEVSVANQPVNLTMKEFQLLTLFLTYPQKVFSRQTIYETIWEEPYYDSDKTSNVHISNLRAKINLSNQQYIKTVWGIGFKFD</sequence>
<keyword evidence="12" id="KW-1185">Reference proteome</keyword>
<accession>S0JBI5</accession>
<dbReference type="AlphaFoldDB" id="S0JBI5"/>
<keyword evidence="1 7" id="KW-0597">Phosphoprotein</keyword>
<dbReference type="Gene3D" id="3.40.50.2300">
    <property type="match status" value="1"/>
</dbReference>
<dbReference type="SMART" id="SM00448">
    <property type="entry name" value="REC"/>
    <property type="match status" value="1"/>
</dbReference>
<dbReference type="PROSITE" id="PS51755">
    <property type="entry name" value="OMPR_PHOB"/>
    <property type="match status" value="1"/>
</dbReference>
<dbReference type="FunFam" id="1.10.10.10:FF:000018">
    <property type="entry name" value="DNA-binding response regulator ResD"/>
    <property type="match status" value="1"/>
</dbReference>
<evidence type="ECO:0000256" key="6">
    <source>
        <dbReference type="ARBA" id="ARBA00023163"/>
    </source>
</evidence>
<dbReference type="PATRIC" id="fig|1139996.3.peg.2345"/>
<evidence type="ECO:0000313" key="11">
    <source>
        <dbReference type="EMBL" id="EOT25920.1"/>
    </source>
</evidence>
<dbReference type="InterPro" id="IPR036388">
    <property type="entry name" value="WH-like_DNA-bd_sf"/>
</dbReference>
<dbReference type="eggNOG" id="COG0745">
    <property type="taxonomic scope" value="Bacteria"/>
</dbReference>
<dbReference type="GO" id="GO:0000156">
    <property type="term" value="F:phosphorelay response regulator activity"/>
    <property type="evidence" value="ECO:0007669"/>
    <property type="project" value="TreeGrafter"/>
</dbReference>
<comment type="caution">
    <text evidence="11">The sequence shown here is derived from an EMBL/GenBank/DDBJ whole genome shotgun (WGS) entry which is preliminary data.</text>
</comment>
<keyword evidence="2" id="KW-0902">Two-component regulatory system</keyword>
<organism evidence="11 12">
    <name type="scientific">Enterococcus saccharolyticus subsp. saccharolyticus ATCC 43076</name>
    <dbReference type="NCBI Taxonomy" id="1139996"/>
    <lineage>
        <taxon>Bacteria</taxon>
        <taxon>Bacillati</taxon>
        <taxon>Bacillota</taxon>
        <taxon>Bacilli</taxon>
        <taxon>Lactobacillales</taxon>
        <taxon>Enterococcaceae</taxon>
        <taxon>Enterococcus</taxon>
    </lineage>
</organism>